<dbReference type="EMBL" id="JAJNOC010000002">
    <property type="protein sequence ID" value="MCD2516731.1"/>
    <property type="molecule type" value="Genomic_DNA"/>
</dbReference>
<dbReference type="Proteomes" id="UP001179361">
    <property type="component" value="Unassembled WGS sequence"/>
</dbReference>
<evidence type="ECO:0000313" key="2">
    <source>
        <dbReference type="EMBL" id="MCD2516731.1"/>
    </source>
</evidence>
<evidence type="ECO:0000313" key="3">
    <source>
        <dbReference type="Proteomes" id="UP001179361"/>
    </source>
</evidence>
<protein>
    <submittedName>
        <fullName evidence="2">Uncharacterized protein</fullName>
    </submittedName>
</protein>
<name>A0ABS8Q4Q6_9BURK</name>
<gene>
    <name evidence="2" type="ORF">LQ564_10470</name>
</gene>
<evidence type="ECO:0000256" key="1">
    <source>
        <dbReference type="SAM" id="MobiDB-lite"/>
    </source>
</evidence>
<reference evidence="2" key="1">
    <citation type="submission" date="2021-11" db="EMBL/GenBank/DDBJ databases">
        <title>The complete genome of Massilia sp sp. G4R7.</title>
        <authorList>
            <person name="Liu L."/>
            <person name="Yue J."/>
            <person name="Yuan J."/>
            <person name="Yang F."/>
            <person name="Li L."/>
        </authorList>
    </citation>
    <scope>NUCLEOTIDE SEQUENCE</scope>
    <source>
        <strain evidence="2">G4R7</strain>
    </source>
</reference>
<accession>A0ABS8Q4Q6</accession>
<dbReference type="RefSeq" id="WP_231058034.1">
    <property type="nucleotide sequence ID" value="NZ_JAJNOC010000002.1"/>
</dbReference>
<proteinExistence type="predicted"/>
<sequence>MVQEVSGQAVGRRGAQAEPTPLSAIRKRGQKVSNLWIFESPKNERRLTVSGDVPFMHLVLLEGDTAVAGYDLVDDPFSISSSGDNGYVRVRLRDGGRYWLLIGRGTRTKPGRAEKAVIPEELEEQAAAAGVQVYRRTEVELIGQEILFDNWLTLCAIMTRARSCPSYLETQLLLAALDRHDSLRVCDVLGLGKADPAVVLAVVAKALQNGIVQTDLSRRLFGMHSQLKRVRS</sequence>
<comment type="caution">
    <text evidence="2">The sequence shown here is derived from an EMBL/GenBank/DDBJ whole genome shotgun (WGS) entry which is preliminary data.</text>
</comment>
<organism evidence="2 3">
    <name type="scientific">Massilia phyllostachyos</name>
    <dbReference type="NCBI Taxonomy" id="2898585"/>
    <lineage>
        <taxon>Bacteria</taxon>
        <taxon>Pseudomonadati</taxon>
        <taxon>Pseudomonadota</taxon>
        <taxon>Betaproteobacteria</taxon>
        <taxon>Burkholderiales</taxon>
        <taxon>Oxalobacteraceae</taxon>
        <taxon>Telluria group</taxon>
        <taxon>Massilia</taxon>
    </lineage>
</organism>
<feature type="region of interest" description="Disordered" evidence="1">
    <location>
        <begin position="1"/>
        <end position="22"/>
    </location>
</feature>
<keyword evidence="3" id="KW-1185">Reference proteome</keyword>